<dbReference type="PANTHER" id="PTHR43861:SF1">
    <property type="entry name" value="TRANS-ACONITATE 2-METHYLTRANSFERASE"/>
    <property type="match status" value="1"/>
</dbReference>
<dbReference type="Proteomes" id="UP001431209">
    <property type="component" value="Unassembled WGS sequence"/>
</dbReference>
<dbReference type="SUPFAM" id="SSF53335">
    <property type="entry name" value="S-adenosyl-L-methionine-dependent methyltransferases"/>
    <property type="match status" value="1"/>
</dbReference>
<organism evidence="4 5">
    <name type="scientific">Acrasis kona</name>
    <dbReference type="NCBI Taxonomy" id="1008807"/>
    <lineage>
        <taxon>Eukaryota</taxon>
        <taxon>Discoba</taxon>
        <taxon>Heterolobosea</taxon>
        <taxon>Tetramitia</taxon>
        <taxon>Eutetramitia</taxon>
        <taxon>Acrasidae</taxon>
        <taxon>Acrasis</taxon>
    </lineage>
</organism>
<evidence type="ECO:0000313" key="5">
    <source>
        <dbReference type="Proteomes" id="UP001431209"/>
    </source>
</evidence>
<sequence>MNKTNTQYDSIALQYRGLQMDYILELLRPTYVNLIGELEHKRVLDLACGDGYYAKLFCEKGAKGVVAVDISPEMIKLAEDFNGHESIQYVTSDVADLLGKYKEEFQVVTASFLLNYARSKEELTCFLKVIYESLKPGCRFIACNDNIKDDPSQYNEKIQAKYNYKKTLASSKTFRSEGDLITDEFYNDHIRCSITFPWLSPDTYDEALKTVGFSSWEWQDLHYNGSDNERKRYWEDFLLNPPIICFTATK</sequence>
<proteinExistence type="predicted"/>
<evidence type="ECO:0000313" key="4">
    <source>
        <dbReference type="EMBL" id="KAL0476364.1"/>
    </source>
</evidence>
<dbReference type="Gene3D" id="3.40.50.150">
    <property type="entry name" value="Vaccinia Virus protein VP39"/>
    <property type="match status" value="1"/>
</dbReference>
<dbReference type="CDD" id="cd02440">
    <property type="entry name" value="AdoMet_MTases"/>
    <property type="match status" value="1"/>
</dbReference>
<dbReference type="GO" id="GO:0032259">
    <property type="term" value="P:methylation"/>
    <property type="evidence" value="ECO:0007669"/>
    <property type="project" value="UniProtKB-KW"/>
</dbReference>
<keyword evidence="1 4" id="KW-0489">Methyltransferase</keyword>
<dbReference type="InterPro" id="IPR029063">
    <property type="entry name" value="SAM-dependent_MTases_sf"/>
</dbReference>
<gene>
    <name evidence="4" type="ORF">AKO1_004798</name>
</gene>
<name>A0AAW2YH20_9EUKA</name>
<keyword evidence="5" id="KW-1185">Reference proteome</keyword>
<evidence type="ECO:0000256" key="1">
    <source>
        <dbReference type="ARBA" id="ARBA00022603"/>
    </source>
</evidence>
<dbReference type="AlphaFoldDB" id="A0AAW2YH20"/>
<dbReference type="PANTHER" id="PTHR43861">
    <property type="entry name" value="TRANS-ACONITATE 2-METHYLTRANSFERASE-RELATED"/>
    <property type="match status" value="1"/>
</dbReference>
<dbReference type="Pfam" id="PF13649">
    <property type="entry name" value="Methyltransf_25"/>
    <property type="match status" value="1"/>
</dbReference>
<accession>A0AAW2YH20</accession>
<feature type="domain" description="Methyltransferase" evidence="3">
    <location>
        <begin position="43"/>
        <end position="137"/>
    </location>
</feature>
<dbReference type="InterPro" id="IPR041698">
    <property type="entry name" value="Methyltransf_25"/>
</dbReference>
<evidence type="ECO:0000256" key="2">
    <source>
        <dbReference type="ARBA" id="ARBA00022679"/>
    </source>
</evidence>
<reference evidence="4 5" key="1">
    <citation type="submission" date="2024-03" db="EMBL/GenBank/DDBJ databases">
        <title>The Acrasis kona genome and developmental transcriptomes reveal deep origins of eukaryotic multicellular pathways.</title>
        <authorList>
            <person name="Sheikh S."/>
            <person name="Fu C.-J."/>
            <person name="Brown M.W."/>
            <person name="Baldauf S.L."/>
        </authorList>
    </citation>
    <scope>NUCLEOTIDE SEQUENCE [LARGE SCALE GENOMIC DNA]</scope>
    <source>
        <strain evidence="4 5">ATCC MYA-3509</strain>
    </source>
</reference>
<protein>
    <submittedName>
        <fullName evidence="4">Class I SAM-dependent methyltransferase</fullName>
    </submittedName>
</protein>
<keyword evidence="2" id="KW-0808">Transferase</keyword>
<dbReference type="GO" id="GO:0008168">
    <property type="term" value="F:methyltransferase activity"/>
    <property type="evidence" value="ECO:0007669"/>
    <property type="project" value="UniProtKB-KW"/>
</dbReference>
<dbReference type="EMBL" id="JAOPGA020000020">
    <property type="protein sequence ID" value="KAL0476364.1"/>
    <property type="molecule type" value="Genomic_DNA"/>
</dbReference>
<comment type="caution">
    <text evidence="4">The sequence shown here is derived from an EMBL/GenBank/DDBJ whole genome shotgun (WGS) entry which is preliminary data.</text>
</comment>
<evidence type="ECO:0000259" key="3">
    <source>
        <dbReference type="Pfam" id="PF13649"/>
    </source>
</evidence>